<dbReference type="EMBL" id="JACBJI010000009">
    <property type="protein sequence ID" value="NYA72608.1"/>
    <property type="molecule type" value="Genomic_DNA"/>
</dbReference>
<evidence type="ECO:0000313" key="3">
    <source>
        <dbReference type="Proteomes" id="UP000535020"/>
    </source>
</evidence>
<dbReference type="RefSeq" id="WP_176007417.1">
    <property type="nucleotide sequence ID" value="NZ_JABWMI010000021.1"/>
</dbReference>
<protein>
    <submittedName>
        <fullName evidence="2">Uncharacterized protein</fullName>
    </submittedName>
</protein>
<proteinExistence type="predicted"/>
<sequence>MKKLFLLFAFVAFSAHAQIPEAFKKQLEQNGLQFEMPAGYKAVPVIDNGDLQYSFAIVNEAKTMEVRYSIFSMKPLLDEYKKSLNDPNVTMIDPNKLYIGINMSNGLNMTGGNETEIASFDPKAVKKEFNADWGGSSFFEFNCAFGKGWKYGSAVYLHKIDTADVIVTFMSNDKEKHSDLMETAFHSLRFVH</sequence>
<evidence type="ECO:0000313" key="2">
    <source>
        <dbReference type="EMBL" id="NYA72608.1"/>
    </source>
</evidence>
<keyword evidence="3" id="KW-1185">Reference proteome</keyword>
<reference evidence="2 3" key="1">
    <citation type="submission" date="2020-07" db="EMBL/GenBank/DDBJ databases">
        <authorList>
            <person name="Sun Q."/>
        </authorList>
    </citation>
    <scope>NUCLEOTIDE SEQUENCE [LARGE SCALE GENOMIC DNA]</scope>
    <source>
        <strain evidence="2 3">MAH-1</strain>
    </source>
</reference>
<gene>
    <name evidence="2" type="ORF">HZF10_16890</name>
</gene>
<feature type="chain" id="PRO_5031442150" evidence="1">
    <location>
        <begin position="18"/>
        <end position="192"/>
    </location>
</feature>
<feature type="signal peptide" evidence="1">
    <location>
        <begin position="1"/>
        <end position="17"/>
    </location>
</feature>
<name>A0A7Y8Y4W5_9FLAO</name>
<dbReference type="Proteomes" id="UP000535020">
    <property type="component" value="Unassembled WGS sequence"/>
</dbReference>
<organism evidence="2 3">
    <name type="scientific">Flavobacterium agri</name>
    <dbReference type="NCBI Taxonomy" id="2743471"/>
    <lineage>
        <taxon>Bacteria</taxon>
        <taxon>Pseudomonadati</taxon>
        <taxon>Bacteroidota</taxon>
        <taxon>Flavobacteriia</taxon>
        <taxon>Flavobacteriales</taxon>
        <taxon>Flavobacteriaceae</taxon>
        <taxon>Flavobacterium</taxon>
    </lineage>
</organism>
<comment type="caution">
    <text evidence="2">The sequence shown here is derived from an EMBL/GenBank/DDBJ whole genome shotgun (WGS) entry which is preliminary data.</text>
</comment>
<dbReference type="AlphaFoldDB" id="A0A7Y8Y4W5"/>
<keyword evidence="1" id="KW-0732">Signal</keyword>
<accession>A0A7Y8Y4W5</accession>
<evidence type="ECO:0000256" key="1">
    <source>
        <dbReference type="SAM" id="SignalP"/>
    </source>
</evidence>